<accession>I9UN72</accession>
<feature type="region of interest" description="Disordered" evidence="1">
    <location>
        <begin position="25"/>
        <end position="44"/>
    </location>
</feature>
<reference evidence="2 3" key="1">
    <citation type="journal article" date="2013" name="Pathog. Dis.">
        <title>Genome sequences of 65 Helicobacter pylori strains isolated from asymptomatic individuals and patients with gastric cancer, peptic ulcer disease, or gastritis.</title>
        <authorList>
            <person name="Blanchard T.G."/>
            <person name="Czinn S.J."/>
            <person name="Correa P."/>
            <person name="Nakazawa T."/>
            <person name="Keelan M."/>
            <person name="Morningstar L."/>
            <person name="Santana-Cruz I."/>
            <person name="Maroo A."/>
            <person name="McCracken C."/>
            <person name="Shefchek K."/>
            <person name="Daugherty S."/>
            <person name="Song Y."/>
            <person name="Fraser C.M."/>
            <person name="Fricke W.F."/>
        </authorList>
    </citation>
    <scope>NUCLEOTIDE SEQUENCE [LARGE SCALE GENOMIC DNA]</scope>
    <source>
        <strain evidence="2 3">Hp H-6</strain>
    </source>
</reference>
<organism evidence="2 3">
    <name type="scientific">Helicobacter pylori Hp H-6</name>
    <dbReference type="NCBI Taxonomy" id="992061"/>
    <lineage>
        <taxon>Bacteria</taxon>
        <taxon>Pseudomonadati</taxon>
        <taxon>Campylobacterota</taxon>
        <taxon>Epsilonproteobacteria</taxon>
        <taxon>Campylobacterales</taxon>
        <taxon>Helicobacteraceae</taxon>
        <taxon>Helicobacter</taxon>
    </lineage>
</organism>
<protein>
    <submittedName>
        <fullName evidence="2">Uncharacterized protein</fullName>
    </submittedName>
</protein>
<feature type="compositionally biased region" description="Basic and acidic residues" evidence="1">
    <location>
        <begin position="33"/>
        <end position="44"/>
    </location>
</feature>
<evidence type="ECO:0000256" key="1">
    <source>
        <dbReference type="SAM" id="MobiDB-lite"/>
    </source>
</evidence>
<dbReference type="EMBL" id="AKOZ01000003">
    <property type="protein sequence ID" value="EJB83221.1"/>
    <property type="molecule type" value="Genomic_DNA"/>
</dbReference>
<dbReference type="AlphaFoldDB" id="I9UN72"/>
<gene>
    <name evidence="2" type="ORF">HPHPH6_0427</name>
</gene>
<evidence type="ECO:0000313" key="2">
    <source>
        <dbReference type="EMBL" id="EJB83221.1"/>
    </source>
</evidence>
<evidence type="ECO:0000313" key="3">
    <source>
        <dbReference type="Proteomes" id="UP000004177"/>
    </source>
</evidence>
<comment type="caution">
    <text evidence="2">The sequence shown here is derived from an EMBL/GenBank/DDBJ whole genome shotgun (WGS) entry which is preliminary data.</text>
</comment>
<dbReference type="PATRIC" id="fig|992061.3.peg.433"/>
<proteinExistence type="predicted"/>
<name>I9UN72_HELPX</name>
<dbReference type="Proteomes" id="UP000004177">
    <property type="component" value="Unassembled WGS sequence"/>
</dbReference>
<sequence>MLKQAKSVTDRHDLSEWNDFKKRFSSKKWKKSSSNERTSHLEEN</sequence>